<protein>
    <submittedName>
        <fullName evidence="2">Uncharacterized protein</fullName>
    </submittedName>
</protein>
<proteinExistence type="predicted"/>
<name>A0AAD6SZV1_9AGAR</name>
<feature type="region of interest" description="Disordered" evidence="1">
    <location>
        <begin position="167"/>
        <end position="195"/>
    </location>
</feature>
<reference evidence="2" key="1">
    <citation type="submission" date="2023-03" db="EMBL/GenBank/DDBJ databases">
        <title>Massive genome expansion in bonnet fungi (Mycena s.s.) driven by repeated elements and novel gene families across ecological guilds.</title>
        <authorList>
            <consortium name="Lawrence Berkeley National Laboratory"/>
            <person name="Harder C.B."/>
            <person name="Miyauchi S."/>
            <person name="Viragh M."/>
            <person name="Kuo A."/>
            <person name="Thoen E."/>
            <person name="Andreopoulos B."/>
            <person name="Lu D."/>
            <person name="Skrede I."/>
            <person name="Drula E."/>
            <person name="Henrissat B."/>
            <person name="Morin E."/>
            <person name="Kohler A."/>
            <person name="Barry K."/>
            <person name="LaButti K."/>
            <person name="Morin E."/>
            <person name="Salamov A."/>
            <person name="Lipzen A."/>
            <person name="Mereny Z."/>
            <person name="Hegedus B."/>
            <person name="Baldrian P."/>
            <person name="Stursova M."/>
            <person name="Weitz H."/>
            <person name="Taylor A."/>
            <person name="Grigoriev I.V."/>
            <person name="Nagy L.G."/>
            <person name="Martin F."/>
            <person name="Kauserud H."/>
        </authorList>
    </citation>
    <scope>NUCLEOTIDE SEQUENCE</scope>
    <source>
        <strain evidence="2">CBHHK200</strain>
    </source>
</reference>
<organism evidence="2 3">
    <name type="scientific">Mycena alexandri</name>
    <dbReference type="NCBI Taxonomy" id="1745969"/>
    <lineage>
        <taxon>Eukaryota</taxon>
        <taxon>Fungi</taxon>
        <taxon>Dikarya</taxon>
        <taxon>Basidiomycota</taxon>
        <taxon>Agaricomycotina</taxon>
        <taxon>Agaricomycetes</taxon>
        <taxon>Agaricomycetidae</taxon>
        <taxon>Agaricales</taxon>
        <taxon>Marasmiineae</taxon>
        <taxon>Mycenaceae</taxon>
        <taxon>Mycena</taxon>
    </lineage>
</organism>
<evidence type="ECO:0000313" key="2">
    <source>
        <dbReference type="EMBL" id="KAJ7037114.1"/>
    </source>
</evidence>
<feature type="non-terminal residue" evidence="2">
    <location>
        <position position="294"/>
    </location>
</feature>
<keyword evidence="3" id="KW-1185">Reference proteome</keyword>
<evidence type="ECO:0000256" key="1">
    <source>
        <dbReference type="SAM" id="MobiDB-lite"/>
    </source>
</evidence>
<comment type="caution">
    <text evidence="2">The sequence shown here is derived from an EMBL/GenBank/DDBJ whole genome shotgun (WGS) entry which is preliminary data.</text>
</comment>
<sequence>KSSLPAIQWASNDGLLIWRLLDLIQKKENFVVLFGKQDPKENTSGDNKITVYERIAQELFPEDFQDHPKTLGKRVRGKTDDLCKIYKEKSALLCQTGGGVGAPEDDEGTGVHHYLDYYIPHDGPHHDTPVAAVNLWEQINKDFPYFSELHKFLSTRPNVVPPVITTGTGPRGRQVVHNQQAGPPTQNSVDDSQIDPALRNMPAQTIPLRMDDPEDHGLSPSSRAVRTNNRIRQQVKGPQPSTFGTDLSNAMERARGSIKSIPKKRSLEDVIIESLRCVFLLLCTLNGFLIMYVQ</sequence>
<accession>A0AAD6SZV1</accession>
<feature type="compositionally biased region" description="Polar residues" evidence="1">
    <location>
        <begin position="176"/>
        <end position="191"/>
    </location>
</feature>
<dbReference type="Proteomes" id="UP001218188">
    <property type="component" value="Unassembled WGS sequence"/>
</dbReference>
<dbReference type="AlphaFoldDB" id="A0AAD6SZV1"/>
<gene>
    <name evidence="2" type="ORF">C8F04DRAFT_953193</name>
</gene>
<evidence type="ECO:0000313" key="3">
    <source>
        <dbReference type="Proteomes" id="UP001218188"/>
    </source>
</evidence>
<dbReference type="EMBL" id="JARJCM010000039">
    <property type="protein sequence ID" value="KAJ7037114.1"/>
    <property type="molecule type" value="Genomic_DNA"/>
</dbReference>